<gene>
    <name evidence="5" type="ORF">SAMN05421688_2917</name>
</gene>
<dbReference type="Gene3D" id="3.40.190.10">
    <property type="entry name" value="Periplasmic binding protein-like II"/>
    <property type="match status" value="1"/>
</dbReference>
<comment type="similarity">
    <text evidence="2">Belongs to the bacterial solute-binding protein 5 family.</text>
</comment>
<dbReference type="Proteomes" id="UP000198796">
    <property type="component" value="Unassembled WGS sequence"/>
</dbReference>
<name>A0A1I0YDM4_9RHOB</name>
<feature type="signal peptide" evidence="3">
    <location>
        <begin position="1"/>
        <end position="23"/>
    </location>
</feature>
<dbReference type="RefSeq" id="WP_092066681.1">
    <property type="nucleotide sequence ID" value="NZ_FOJU01000005.1"/>
</dbReference>
<dbReference type="Gene3D" id="3.10.105.10">
    <property type="entry name" value="Dipeptide-binding Protein, Domain 3"/>
    <property type="match status" value="1"/>
</dbReference>
<dbReference type="GO" id="GO:1904680">
    <property type="term" value="F:peptide transmembrane transporter activity"/>
    <property type="evidence" value="ECO:0007669"/>
    <property type="project" value="TreeGrafter"/>
</dbReference>
<keyword evidence="3" id="KW-0732">Signal</keyword>
<dbReference type="GO" id="GO:0030288">
    <property type="term" value="C:outer membrane-bounded periplasmic space"/>
    <property type="evidence" value="ECO:0007669"/>
    <property type="project" value="UniProtKB-ARBA"/>
</dbReference>
<dbReference type="STRING" id="871651.SAMN05421688_2917"/>
<feature type="chain" id="PRO_5011480957" evidence="3">
    <location>
        <begin position="24"/>
        <end position="496"/>
    </location>
</feature>
<evidence type="ECO:0000256" key="1">
    <source>
        <dbReference type="ARBA" id="ARBA00004418"/>
    </source>
</evidence>
<evidence type="ECO:0000259" key="4">
    <source>
        <dbReference type="Pfam" id="PF00496"/>
    </source>
</evidence>
<dbReference type="EMBL" id="FOJU01000005">
    <property type="protein sequence ID" value="SFB10897.1"/>
    <property type="molecule type" value="Genomic_DNA"/>
</dbReference>
<accession>A0A1I0YDM4</accession>
<dbReference type="Pfam" id="PF00496">
    <property type="entry name" value="SBP_bac_5"/>
    <property type="match status" value="1"/>
</dbReference>
<evidence type="ECO:0000313" key="5">
    <source>
        <dbReference type="EMBL" id="SFB10897.1"/>
    </source>
</evidence>
<organism evidence="5 6">
    <name type="scientific">Poseidonocella pacifica</name>
    <dbReference type="NCBI Taxonomy" id="871651"/>
    <lineage>
        <taxon>Bacteria</taxon>
        <taxon>Pseudomonadati</taxon>
        <taxon>Pseudomonadota</taxon>
        <taxon>Alphaproteobacteria</taxon>
        <taxon>Rhodobacterales</taxon>
        <taxon>Roseobacteraceae</taxon>
        <taxon>Poseidonocella</taxon>
    </lineage>
</organism>
<keyword evidence="6" id="KW-1185">Reference proteome</keyword>
<dbReference type="GO" id="GO:0015833">
    <property type="term" value="P:peptide transport"/>
    <property type="evidence" value="ECO:0007669"/>
    <property type="project" value="TreeGrafter"/>
</dbReference>
<comment type="subcellular location">
    <subcellularLocation>
        <location evidence="1">Periplasm</location>
    </subcellularLocation>
</comment>
<dbReference type="PANTHER" id="PTHR30290">
    <property type="entry name" value="PERIPLASMIC BINDING COMPONENT OF ABC TRANSPORTER"/>
    <property type="match status" value="1"/>
</dbReference>
<dbReference type="InterPro" id="IPR000914">
    <property type="entry name" value="SBP_5_dom"/>
</dbReference>
<dbReference type="GO" id="GO:0043190">
    <property type="term" value="C:ATP-binding cassette (ABC) transporter complex"/>
    <property type="evidence" value="ECO:0007669"/>
    <property type="project" value="InterPro"/>
</dbReference>
<sequence>MIPVSIRGLVVAASLLAAPAVLAQDITVNLVNEPSTLDPHQQWNPDSYYVYRNIFDNVVTRDDAGEIMPQIASDWTQLSDTEMVLKIRDDVTFHDGTPLTAEDVVFSVQRITNPDFGSPQLGQFNQITGASVSGDHQVTLTTDGAYPVLLAQLVKLSVVPKHVVEEVGDEAFNANPIGSGPYKFDSWNRGVEVTLSRNADYWGDAGPFEMAAFKAVPDASTRVANLRAGAADLIVSLDSDIARQLDGQAGVQVLTAPTERVAFMGINTIRPPFDDPQVRHAATMAIDREGIVQGILAGGEITADQMATPAHFGFVEGAEPIVYDPEEARRIVEETGAGKTPMQFATSPVYDQRIVQAIQQMLNDVGFDVEISMTDMSTYLQAARAPEKADRPFLSFGRWSCACQDVDGVQFPLLHSSSSWSRVEDSGLDALLETARASLDEGTRLDAYGEAQKIVHDNAYILPLYQAVALYGATEKLDWTPTANESLFLNRMNWSE</sequence>
<dbReference type="Gene3D" id="3.90.76.10">
    <property type="entry name" value="Dipeptide-binding Protein, Domain 1"/>
    <property type="match status" value="1"/>
</dbReference>
<dbReference type="InterPro" id="IPR039424">
    <property type="entry name" value="SBP_5"/>
</dbReference>
<evidence type="ECO:0000256" key="2">
    <source>
        <dbReference type="ARBA" id="ARBA00005695"/>
    </source>
</evidence>
<evidence type="ECO:0000313" key="6">
    <source>
        <dbReference type="Proteomes" id="UP000198796"/>
    </source>
</evidence>
<feature type="domain" description="Solute-binding protein family 5" evidence="4">
    <location>
        <begin position="66"/>
        <end position="417"/>
    </location>
</feature>
<dbReference type="PIRSF" id="PIRSF002741">
    <property type="entry name" value="MppA"/>
    <property type="match status" value="1"/>
</dbReference>
<reference evidence="5 6" key="1">
    <citation type="submission" date="2016-10" db="EMBL/GenBank/DDBJ databases">
        <authorList>
            <person name="de Groot N.N."/>
        </authorList>
    </citation>
    <scope>NUCLEOTIDE SEQUENCE [LARGE SCALE GENOMIC DNA]</scope>
    <source>
        <strain evidence="5 6">DSM 29316</strain>
    </source>
</reference>
<dbReference type="InterPro" id="IPR030678">
    <property type="entry name" value="Peptide/Ni-bd"/>
</dbReference>
<evidence type="ECO:0000256" key="3">
    <source>
        <dbReference type="SAM" id="SignalP"/>
    </source>
</evidence>
<proteinExistence type="inferred from homology"/>
<protein>
    <submittedName>
        <fullName evidence="5">Peptide/nickel transport system substrate-binding protein</fullName>
    </submittedName>
</protein>
<dbReference type="AlphaFoldDB" id="A0A1I0YDM4"/>
<dbReference type="OrthoDB" id="9803988at2"/>
<dbReference type="SUPFAM" id="SSF53850">
    <property type="entry name" value="Periplasmic binding protein-like II"/>
    <property type="match status" value="1"/>
</dbReference>